<dbReference type="RefSeq" id="WP_127199404.1">
    <property type="nucleotide sequence ID" value="NZ_RZNX01000004.1"/>
</dbReference>
<feature type="domain" description="Extradiol ring-cleavage dioxygenase class III enzyme subunit B" evidence="7">
    <location>
        <begin position="5"/>
        <end position="244"/>
    </location>
</feature>
<dbReference type="InterPro" id="IPR004183">
    <property type="entry name" value="Xdiol_dOase_suB"/>
</dbReference>
<dbReference type="PIRSF" id="PIRSF006157">
    <property type="entry name" value="Doxgns_DODA"/>
    <property type="match status" value="1"/>
</dbReference>
<sequence length="281" mass="31505">MTLPAFFVAHGSPTLALEDNEYTRFLQKLGQSLPAPKAIVVFSAHFDSPDQLVTGDEVLNTIHDFYGFPDEMYELTYPAKGHAELTEEIASLFRAGNLPFKVITDRGLDHGAWVILRLMYPEANVPVISLSVDSKRSPQEQYEIGRMLQSLREQDVLIIGSGGTVHNLRLLGSGKPAPWAVEFDQWIGSRLEDWNLRDLFDYEKRAPHAREAVPEYGTEHFIPLFYAMGAADKDRQAQRLFQDYQYGTLSLNCWQFGGSASETEAEAEAEAAEEAEEAETA</sequence>
<comment type="cofactor">
    <cofactor evidence="1">
        <name>Zn(2+)</name>
        <dbReference type="ChEBI" id="CHEBI:29105"/>
    </cofactor>
</comment>
<evidence type="ECO:0000256" key="5">
    <source>
        <dbReference type="ARBA" id="ARBA00023002"/>
    </source>
</evidence>
<dbReference type="Pfam" id="PF02900">
    <property type="entry name" value="LigB"/>
    <property type="match status" value="1"/>
</dbReference>
<evidence type="ECO:0000256" key="1">
    <source>
        <dbReference type="ARBA" id="ARBA00001947"/>
    </source>
</evidence>
<name>A0A3S1JMU5_9BACL</name>
<keyword evidence="5" id="KW-0560">Oxidoreductase</keyword>
<evidence type="ECO:0000256" key="2">
    <source>
        <dbReference type="ARBA" id="ARBA00007581"/>
    </source>
</evidence>
<comment type="similarity">
    <text evidence="2">Belongs to the DODA-type extradiol aromatic ring-opening dioxygenase family.</text>
</comment>
<dbReference type="PANTHER" id="PTHR30096">
    <property type="entry name" value="4,5-DOPA DIOXYGENASE EXTRADIOL-LIKE PROTEIN"/>
    <property type="match status" value="1"/>
</dbReference>
<feature type="region of interest" description="Disordered" evidence="6">
    <location>
        <begin position="261"/>
        <end position="281"/>
    </location>
</feature>
<proteinExistence type="inferred from homology"/>
<keyword evidence="9" id="KW-1185">Reference proteome</keyword>
<dbReference type="PANTHER" id="PTHR30096:SF0">
    <property type="entry name" value="4,5-DOPA DIOXYGENASE EXTRADIOL-LIKE PROTEIN"/>
    <property type="match status" value="1"/>
</dbReference>
<dbReference type="GO" id="GO:0008270">
    <property type="term" value="F:zinc ion binding"/>
    <property type="evidence" value="ECO:0007669"/>
    <property type="project" value="InterPro"/>
</dbReference>
<protein>
    <submittedName>
        <fullName evidence="8">Dioxygenase</fullName>
    </submittedName>
</protein>
<evidence type="ECO:0000313" key="9">
    <source>
        <dbReference type="Proteomes" id="UP000272464"/>
    </source>
</evidence>
<dbReference type="GO" id="GO:0008198">
    <property type="term" value="F:ferrous iron binding"/>
    <property type="evidence" value="ECO:0007669"/>
    <property type="project" value="InterPro"/>
</dbReference>
<organism evidence="8 9">
    <name type="scientific">Paenibacillus zeisoli</name>
    <dbReference type="NCBI Taxonomy" id="2496267"/>
    <lineage>
        <taxon>Bacteria</taxon>
        <taxon>Bacillati</taxon>
        <taxon>Bacillota</taxon>
        <taxon>Bacilli</taxon>
        <taxon>Bacillales</taxon>
        <taxon>Paenibacillaceae</taxon>
        <taxon>Paenibacillus</taxon>
    </lineage>
</organism>
<evidence type="ECO:0000256" key="6">
    <source>
        <dbReference type="SAM" id="MobiDB-lite"/>
    </source>
</evidence>
<evidence type="ECO:0000259" key="7">
    <source>
        <dbReference type="Pfam" id="PF02900"/>
    </source>
</evidence>
<keyword evidence="4" id="KW-0862">Zinc</keyword>
<dbReference type="Gene3D" id="3.40.830.10">
    <property type="entry name" value="LigB-like"/>
    <property type="match status" value="1"/>
</dbReference>
<dbReference type="InterPro" id="IPR014436">
    <property type="entry name" value="Extradiol_dOase_DODA"/>
</dbReference>
<dbReference type="EMBL" id="RZNX01000004">
    <property type="protein sequence ID" value="RUT30472.1"/>
    <property type="molecule type" value="Genomic_DNA"/>
</dbReference>
<reference evidence="8 9" key="1">
    <citation type="submission" date="2018-12" db="EMBL/GenBank/DDBJ databases">
        <authorList>
            <person name="Sun L."/>
            <person name="Chen Z."/>
        </authorList>
    </citation>
    <scope>NUCLEOTIDE SEQUENCE [LARGE SCALE GENOMIC DNA]</scope>
    <source>
        <strain evidence="8 9">3-5-3</strain>
    </source>
</reference>
<dbReference type="CDD" id="cd07363">
    <property type="entry name" value="45_DOPA_Dioxygenase"/>
    <property type="match status" value="1"/>
</dbReference>
<dbReference type="SUPFAM" id="SSF53213">
    <property type="entry name" value="LigB-like"/>
    <property type="match status" value="1"/>
</dbReference>
<dbReference type="AlphaFoldDB" id="A0A3S1JMU5"/>
<gene>
    <name evidence="8" type="ORF">EJP77_11565</name>
</gene>
<dbReference type="Proteomes" id="UP000272464">
    <property type="component" value="Unassembled WGS sequence"/>
</dbReference>
<evidence type="ECO:0000256" key="3">
    <source>
        <dbReference type="ARBA" id="ARBA00022723"/>
    </source>
</evidence>
<dbReference type="GO" id="GO:0016702">
    <property type="term" value="F:oxidoreductase activity, acting on single donors with incorporation of molecular oxygen, incorporation of two atoms of oxygen"/>
    <property type="evidence" value="ECO:0007669"/>
    <property type="project" value="UniProtKB-ARBA"/>
</dbReference>
<comment type="caution">
    <text evidence="8">The sequence shown here is derived from an EMBL/GenBank/DDBJ whole genome shotgun (WGS) entry which is preliminary data.</text>
</comment>
<evidence type="ECO:0000256" key="4">
    <source>
        <dbReference type="ARBA" id="ARBA00022833"/>
    </source>
</evidence>
<keyword evidence="3" id="KW-0479">Metal-binding</keyword>
<dbReference type="OrthoDB" id="9790889at2"/>
<feature type="compositionally biased region" description="Acidic residues" evidence="6">
    <location>
        <begin position="263"/>
        <end position="281"/>
    </location>
</feature>
<keyword evidence="8" id="KW-0223">Dioxygenase</keyword>
<evidence type="ECO:0000313" key="8">
    <source>
        <dbReference type="EMBL" id="RUT30472.1"/>
    </source>
</evidence>
<accession>A0A3S1JMU5</accession>